<accession>A0A1H1NK34</accession>
<dbReference type="InterPro" id="IPR034660">
    <property type="entry name" value="DinB/YfiT-like"/>
</dbReference>
<dbReference type="SUPFAM" id="SSF109854">
    <property type="entry name" value="DinB/YfiT-like putative metalloenzymes"/>
    <property type="match status" value="1"/>
</dbReference>
<proteinExistence type="predicted"/>
<dbReference type="AlphaFoldDB" id="A0A1H1NK34"/>
<sequence>MCRSRSINWLSWFGYYSLKTPTFIAVSIIKEQKAISAVLDDYRKQLDLIPDDAFDVTPPAGGWSCAEVYSHIMQASVASTIPMERCTHGTAKPTNKKLNFWGWYVMLTSRFPPFKIKVPPKVEAKWPATKISKEEARNLIIKLRKRVDEMAILINTIPSVRRSQHPRLGMLNAEQWFKFIRIHLQHHLRQVGRIKRQLKIA</sequence>
<evidence type="ECO:0000313" key="3">
    <source>
        <dbReference type="Proteomes" id="UP000199679"/>
    </source>
</evidence>
<keyword evidence="3" id="KW-1185">Reference proteome</keyword>
<evidence type="ECO:0000259" key="1">
    <source>
        <dbReference type="Pfam" id="PF12867"/>
    </source>
</evidence>
<dbReference type="InterPro" id="IPR024775">
    <property type="entry name" value="DinB-like"/>
</dbReference>
<dbReference type="Proteomes" id="UP000199679">
    <property type="component" value="Chromosome I"/>
</dbReference>
<organism evidence="2 3">
    <name type="scientific">Mucilaginibacter mallensis</name>
    <dbReference type="NCBI Taxonomy" id="652787"/>
    <lineage>
        <taxon>Bacteria</taxon>
        <taxon>Pseudomonadati</taxon>
        <taxon>Bacteroidota</taxon>
        <taxon>Sphingobacteriia</taxon>
        <taxon>Sphingobacteriales</taxon>
        <taxon>Sphingobacteriaceae</taxon>
        <taxon>Mucilaginibacter</taxon>
    </lineage>
</organism>
<name>A0A1H1NK34_MUCMA</name>
<reference evidence="2 3" key="1">
    <citation type="submission" date="2016-10" db="EMBL/GenBank/DDBJ databases">
        <authorList>
            <person name="de Groot N.N."/>
        </authorList>
    </citation>
    <scope>NUCLEOTIDE SEQUENCE [LARGE SCALE GENOMIC DNA]</scope>
    <source>
        <strain evidence="2 3">MP1X4</strain>
    </source>
</reference>
<dbReference type="EMBL" id="LT629740">
    <property type="protein sequence ID" value="SDR99376.1"/>
    <property type="molecule type" value="Genomic_DNA"/>
</dbReference>
<dbReference type="Pfam" id="PF12867">
    <property type="entry name" value="DinB_2"/>
    <property type="match status" value="1"/>
</dbReference>
<dbReference type="STRING" id="652787.SAMN05216490_0342"/>
<protein>
    <submittedName>
        <fullName evidence="2">DinB superfamily protein</fullName>
    </submittedName>
</protein>
<gene>
    <name evidence="2" type="ORF">SAMN05216490_0342</name>
</gene>
<feature type="domain" description="DinB-like" evidence="1">
    <location>
        <begin position="36"/>
        <end position="191"/>
    </location>
</feature>
<evidence type="ECO:0000313" key="2">
    <source>
        <dbReference type="EMBL" id="SDR99376.1"/>
    </source>
</evidence>
<dbReference type="Gene3D" id="1.20.120.450">
    <property type="entry name" value="dinb family like domain"/>
    <property type="match status" value="1"/>
</dbReference>